<evidence type="ECO:0000256" key="4">
    <source>
        <dbReference type="ARBA" id="ARBA00022448"/>
    </source>
</evidence>
<evidence type="ECO:0000313" key="10">
    <source>
        <dbReference type="Proteomes" id="UP000051992"/>
    </source>
</evidence>
<dbReference type="FunFam" id="1.20.58.220:FF:000004">
    <property type="entry name" value="Phosphate-specific transport system accessory protein PhoU"/>
    <property type="match status" value="1"/>
</dbReference>
<comment type="similarity">
    <text evidence="2 7">Belongs to the PhoU family.</text>
</comment>
<dbReference type="PANTHER" id="PTHR42930:SF3">
    <property type="entry name" value="PHOSPHATE-SPECIFIC TRANSPORT SYSTEM ACCESSORY PROTEIN PHOU"/>
    <property type="match status" value="1"/>
</dbReference>
<comment type="caution">
    <text evidence="9">The sequence shown here is derived from an EMBL/GenBank/DDBJ whole genome shotgun (WGS) entry which is preliminary data.</text>
</comment>
<dbReference type="SUPFAM" id="SSF109755">
    <property type="entry name" value="PhoU-like"/>
    <property type="match status" value="1"/>
</dbReference>
<dbReference type="Pfam" id="PF01895">
    <property type="entry name" value="PhoU"/>
    <property type="match status" value="2"/>
</dbReference>
<dbReference type="GO" id="GO:0005737">
    <property type="term" value="C:cytoplasm"/>
    <property type="evidence" value="ECO:0007669"/>
    <property type="project" value="UniProtKB-SubCell"/>
</dbReference>
<evidence type="ECO:0000256" key="3">
    <source>
        <dbReference type="ARBA" id="ARBA00011738"/>
    </source>
</evidence>
<evidence type="ECO:0000256" key="7">
    <source>
        <dbReference type="PIRNR" id="PIRNR003107"/>
    </source>
</evidence>
<organism evidence="9 10">
    <name type="scientific">Weissella viridescens</name>
    <name type="common">Lactobacillus viridescens</name>
    <dbReference type="NCBI Taxonomy" id="1629"/>
    <lineage>
        <taxon>Bacteria</taxon>
        <taxon>Bacillati</taxon>
        <taxon>Bacillota</taxon>
        <taxon>Bacilli</taxon>
        <taxon>Lactobacillales</taxon>
        <taxon>Lactobacillaceae</taxon>
        <taxon>Weissella</taxon>
    </lineage>
</organism>
<evidence type="ECO:0000313" key="9">
    <source>
        <dbReference type="EMBL" id="KRN46667.1"/>
    </source>
</evidence>
<dbReference type="EMBL" id="JQBM01000002">
    <property type="protein sequence ID" value="KRN46667.1"/>
    <property type="molecule type" value="Genomic_DNA"/>
</dbReference>
<dbReference type="Gene3D" id="1.20.58.220">
    <property type="entry name" value="Phosphate transport system protein phou homolog 2, domain 2"/>
    <property type="match status" value="1"/>
</dbReference>
<dbReference type="GO" id="GO:0030643">
    <property type="term" value="P:intracellular phosphate ion homeostasis"/>
    <property type="evidence" value="ECO:0007669"/>
    <property type="project" value="InterPro"/>
</dbReference>
<dbReference type="InterPro" id="IPR038078">
    <property type="entry name" value="PhoU-like_sf"/>
</dbReference>
<dbReference type="PIRSF" id="PIRSF003107">
    <property type="entry name" value="PhoU"/>
    <property type="match status" value="1"/>
</dbReference>
<protein>
    <recommendedName>
        <fullName evidence="7">Phosphate-specific transport system accessory protein PhoU</fullName>
    </recommendedName>
</protein>
<comment type="function">
    <text evidence="7">Plays a role in the regulation of phosphate uptake.</text>
</comment>
<feature type="domain" description="PhoU" evidence="8">
    <location>
        <begin position="18"/>
        <end position="102"/>
    </location>
</feature>
<keyword evidence="6 7" id="KW-0592">Phosphate transport</keyword>
<evidence type="ECO:0000256" key="5">
    <source>
        <dbReference type="ARBA" id="ARBA00022490"/>
    </source>
</evidence>
<dbReference type="AlphaFoldDB" id="A0A0R2H2Q1"/>
<gene>
    <name evidence="9" type="ORF">IV50_GL000952</name>
</gene>
<keyword evidence="10" id="KW-1185">Reference proteome</keyword>
<keyword evidence="4 7" id="KW-0813">Transport</keyword>
<proteinExistence type="inferred from homology"/>
<dbReference type="InterPro" id="IPR028366">
    <property type="entry name" value="PhoU"/>
</dbReference>
<evidence type="ECO:0000256" key="6">
    <source>
        <dbReference type="ARBA" id="ARBA00022592"/>
    </source>
</evidence>
<dbReference type="PANTHER" id="PTHR42930">
    <property type="entry name" value="PHOSPHATE-SPECIFIC TRANSPORT SYSTEM ACCESSORY PROTEIN PHOU"/>
    <property type="match status" value="1"/>
</dbReference>
<evidence type="ECO:0000256" key="2">
    <source>
        <dbReference type="ARBA" id="ARBA00008107"/>
    </source>
</evidence>
<reference evidence="9 10" key="1">
    <citation type="journal article" date="2015" name="Genome Announc.">
        <title>Expanding the biotechnology potential of lactobacilli through comparative genomics of 213 strains and associated genera.</title>
        <authorList>
            <person name="Sun Z."/>
            <person name="Harris H.M."/>
            <person name="McCann A."/>
            <person name="Guo C."/>
            <person name="Argimon S."/>
            <person name="Zhang W."/>
            <person name="Yang X."/>
            <person name="Jeffery I.B."/>
            <person name="Cooney J.C."/>
            <person name="Kagawa T.F."/>
            <person name="Liu W."/>
            <person name="Song Y."/>
            <person name="Salvetti E."/>
            <person name="Wrobel A."/>
            <person name="Rasinkangas P."/>
            <person name="Parkhill J."/>
            <person name="Rea M.C."/>
            <person name="O'Sullivan O."/>
            <person name="Ritari J."/>
            <person name="Douillard F.P."/>
            <person name="Paul Ross R."/>
            <person name="Yang R."/>
            <person name="Briner A.E."/>
            <person name="Felis G.E."/>
            <person name="de Vos W.M."/>
            <person name="Barrangou R."/>
            <person name="Klaenhammer T.R."/>
            <person name="Caufield P.W."/>
            <person name="Cui Y."/>
            <person name="Zhang H."/>
            <person name="O'Toole P.W."/>
        </authorList>
    </citation>
    <scope>NUCLEOTIDE SEQUENCE [LARGE SCALE GENOMIC DNA]</scope>
    <source>
        <strain evidence="9 10">DSM 20410</strain>
    </source>
</reference>
<feature type="domain" description="PhoU" evidence="8">
    <location>
        <begin position="123"/>
        <end position="206"/>
    </location>
</feature>
<dbReference type="InterPro" id="IPR026022">
    <property type="entry name" value="PhoU_dom"/>
</dbReference>
<comment type="subcellular location">
    <subcellularLocation>
        <location evidence="1 7">Cytoplasm</location>
    </subcellularLocation>
</comment>
<comment type="subunit">
    <text evidence="3 7">Homodimer.</text>
</comment>
<dbReference type="GO" id="GO:0006817">
    <property type="term" value="P:phosphate ion transport"/>
    <property type="evidence" value="ECO:0007669"/>
    <property type="project" value="UniProtKB-KW"/>
</dbReference>
<name>A0A0R2H2Q1_WEIVI</name>
<dbReference type="PATRIC" id="fig|1629.5.peg.959"/>
<sequence length="225" mass="25418">MMRRMFDEELADLDMSFKEMGLLVSETLEKSVKAFLNHDREAAQEIIDGDKAINEREIAIEKKSFEMIALYQPVTTDLREIVTILKAVSVLERIGDNARNIAISTIHMKGNKRVPAIEELIGREGTEVAKMVREVLDYYVNNDVSGTEKISAEAQQVSKDTNEIRTQSIKAMEDDSEIVETATDYIVVGGYLKRTADYVSDIAEWIIYKRTGKIVELNPGTSSYL</sequence>
<keyword evidence="5 7" id="KW-0963">Cytoplasm</keyword>
<dbReference type="GO" id="GO:0045936">
    <property type="term" value="P:negative regulation of phosphate metabolic process"/>
    <property type="evidence" value="ECO:0007669"/>
    <property type="project" value="InterPro"/>
</dbReference>
<dbReference type="NCBIfam" id="TIGR02135">
    <property type="entry name" value="phoU_full"/>
    <property type="match status" value="1"/>
</dbReference>
<accession>A0A0R2H2Q1</accession>
<dbReference type="Proteomes" id="UP000051992">
    <property type="component" value="Unassembled WGS sequence"/>
</dbReference>
<evidence type="ECO:0000256" key="1">
    <source>
        <dbReference type="ARBA" id="ARBA00004496"/>
    </source>
</evidence>
<evidence type="ECO:0000259" key="8">
    <source>
        <dbReference type="Pfam" id="PF01895"/>
    </source>
</evidence>